<keyword evidence="3" id="KW-1185">Reference proteome</keyword>
<dbReference type="Proteomes" id="UP000027192">
    <property type="component" value="Unassembled WGS sequence"/>
</dbReference>
<dbReference type="STRING" id="1654360.EA58_10740"/>
<accession>A0A066RMB5</accession>
<protein>
    <submittedName>
        <fullName evidence="2">Acetyltransferase</fullName>
    </submittedName>
</protein>
<dbReference type="InterPro" id="IPR000182">
    <property type="entry name" value="GNAT_dom"/>
</dbReference>
<dbReference type="GO" id="GO:0016747">
    <property type="term" value="F:acyltransferase activity, transferring groups other than amino-acyl groups"/>
    <property type="evidence" value="ECO:0007669"/>
    <property type="project" value="InterPro"/>
</dbReference>
<dbReference type="OrthoDB" id="164800at2"/>
<dbReference type="AlphaFoldDB" id="A0A066RMB5"/>
<dbReference type="EMBL" id="JMIB01000021">
    <property type="protein sequence ID" value="KDM91494.1"/>
    <property type="molecule type" value="Genomic_DNA"/>
</dbReference>
<dbReference type="SUPFAM" id="SSF55729">
    <property type="entry name" value="Acyl-CoA N-acyltransferases (Nat)"/>
    <property type="match status" value="1"/>
</dbReference>
<evidence type="ECO:0000259" key="1">
    <source>
        <dbReference type="PROSITE" id="PS51186"/>
    </source>
</evidence>
<gene>
    <name evidence="2" type="ORF">EA58_10740</name>
</gene>
<proteinExistence type="predicted"/>
<dbReference type="Gene3D" id="3.40.630.30">
    <property type="match status" value="1"/>
</dbReference>
<dbReference type="PROSITE" id="PS51186">
    <property type="entry name" value="GNAT"/>
    <property type="match status" value="1"/>
</dbReference>
<comment type="caution">
    <text evidence="2">The sequence shown here is derived from an EMBL/GenBank/DDBJ whole genome shotgun (WGS) entry which is preliminary data.</text>
</comment>
<sequence>MDSKEVMSVYNAYERIEIELPGFTKLTSNGVTKFSSDTNQGGFISFYDFAESEVDAAIAREIAYFSQHSSSFEWKTYSTDSPVNIGERLLAHGFQAEASESFMVLDLATVVLTDVAHDSITEVHDLEGIQDAMAVQEQVWASDQSSHLANLHFLKQTQPDSVSIYVIYEQGIPVSSAWIIFNGDSPFAGIWGGSTLKAYRGKGYYTALLQKRIQDAKNRGKRYLTIDASAMSRPIVEKYGFHFIAETVPYLYQFER</sequence>
<dbReference type="Pfam" id="PF00583">
    <property type="entry name" value="Acetyltransf_1"/>
    <property type="match status" value="1"/>
</dbReference>
<organism evidence="2 3">
    <name type="scientific">Photobacterium galatheae</name>
    <dbReference type="NCBI Taxonomy" id="1654360"/>
    <lineage>
        <taxon>Bacteria</taxon>
        <taxon>Pseudomonadati</taxon>
        <taxon>Pseudomonadota</taxon>
        <taxon>Gammaproteobacteria</taxon>
        <taxon>Vibrionales</taxon>
        <taxon>Vibrionaceae</taxon>
        <taxon>Photobacterium</taxon>
    </lineage>
</organism>
<name>A0A066RMB5_9GAMM</name>
<dbReference type="RefSeq" id="WP_036752112.1">
    <property type="nucleotide sequence ID" value="NZ_JAGSGC010000006.1"/>
</dbReference>
<evidence type="ECO:0000313" key="2">
    <source>
        <dbReference type="EMBL" id="KDM91494.1"/>
    </source>
</evidence>
<evidence type="ECO:0000313" key="3">
    <source>
        <dbReference type="Proteomes" id="UP000027192"/>
    </source>
</evidence>
<dbReference type="InterPro" id="IPR016181">
    <property type="entry name" value="Acyl_CoA_acyltransferase"/>
</dbReference>
<dbReference type="CDD" id="cd04301">
    <property type="entry name" value="NAT_SF"/>
    <property type="match status" value="1"/>
</dbReference>
<reference evidence="2 3" key="1">
    <citation type="submission" date="2014-04" db="EMBL/GenBank/DDBJ databases">
        <title>Draft genome sequence of Photobacterium halotolerans S2753: a solonamide, ngercheumicin and holomycin producer.</title>
        <authorList>
            <person name="Machado H.R."/>
            <person name="Gram L."/>
        </authorList>
    </citation>
    <scope>NUCLEOTIDE SEQUENCE [LARGE SCALE GENOMIC DNA]</scope>
    <source>
        <strain evidence="2 3">S2753</strain>
    </source>
</reference>
<keyword evidence="2" id="KW-0808">Transferase</keyword>
<feature type="domain" description="N-acetyltransferase" evidence="1">
    <location>
        <begin position="121"/>
        <end position="256"/>
    </location>
</feature>